<feature type="transmembrane region" description="Helical" evidence="8">
    <location>
        <begin position="107"/>
        <end position="125"/>
    </location>
</feature>
<evidence type="ECO:0000313" key="11">
    <source>
        <dbReference type="Proteomes" id="UP000757540"/>
    </source>
</evidence>
<dbReference type="RefSeq" id="WP_171782648.1">
    <property type="nucleotide sequence ID" value="NZ_BAAAML010000002.1"/>
</dbReference>
<evidence type="ECO:0000256" key="1">
    <source>
        <dbReference type="ARBA" id="ARBA00004651"/>
    </source>
</evidence>
<protein>
    <submittedName>
        <fullName evidence="10">Multicomponent Na+:H+ antiporter subunit D</fullName>
    </submittedName>
</protein>
<feature type="transmembrane region" description="Helical" evidence="8">
    <location>
        <begin position="298"/>
        <end position="320"/>
    </location>
</feature>
<keyword evidence="3" id="KW-1003">Cell membrane</keyword>
<evidence type="ECO:0000256" key="5">
    <source>
        <dbReference type="ARBA" id="ARBA00022989"/>
    </source>
</evidence>
<evidence type="ECO:0000259" key="9">
    <source>
        <dbReference type="Pfam" id="PF00361"/>
    </source>
</evidence>
<gene>
    <name evidence="10" type="ORF">HDG69_001023</name>
</gene>
<organism evidence="10 11">
    <name type="scientific">Isoptericola halotolerans</name>
    <dbReference type="NCBI Taxonomy" id="300560"/>
    <lineage>
        <taxon>Bacteria</taxon>
        <taxon>Bacillati</taxon>
        <taxon>Actinomycetota</taxon>
        <taxon>Actinomycetes</taxon>
        <taxon>Micrococcales</taxon>
        <taxon>Promicromonosporaceae</taxon>
        <taxon>Isoptericola</taxon>
    </lineage>
</organism>
<dbReference type="NCBIfam" id="NF006238">
    <property type="entry name" value="PRK08375.1-4"/>
    <property type="match status" value="1"/>
</dbReference>
<proteinExistence type="inferred from homology"/>
<feature type="transmembrane region" description="Helical" evidence="8">
    <location>
        <begin position="469"/>
        <end position="489"/>
    </location>
</feature>
<comment type="subcellular location">
    <subcellularLocation>
        <location evidence="1">Cell membrane</location>
        <topology evidence="1">Multi-pass membrane protein</topology>
    </subcellularLocation>
    <subcellularLocation>
        <location evidence="7">Membrane</location>
        <topology evidence="7">Multi-pass membrane protein</topology>
    </subcellularLocation>
</comment>
<dbReference type="Proteomes" id="UP000757540">
    <property type="component" value="Unassembled WGS sequence"/>
</dbReference>
<evidence type="ECO:0000256" key="6">
    <source>
        <dbReference type="ARBA" id="ARBA00023136"/>
    </source>
</evidence>
<dbReference type="InterPro" id="IPR003918">
    <property type="entry name" value="NADH_UbQ_OxRdtase"/>
</dbReference>
<feature type="transmembrane region" description="Helical" evidence="8">
    <location>
        <begin position="241"/>
        <end position="264"/>
    </location>
</feature>
<feature type="transmembrane region" description="Helical" evidence="8">
    <location>
        <begin position="204"/>
        <end position="229"/>
    </location>
</feature>
<dbReference type="PANTHER" id="PTHR42703:SF1">
    <property type="entry name" value="NA(+)_H(+) ANTIPORTER SUBUNIT D1"/>
    <property type="match status" value="1"/>
</dbReference>
<keyword evidence="5 8" id="KW-1133">Transmembrane helix</keyword>
<name>A0ABX2A3J5_9MICO</name>
<evidence type="ECO:0000313" key="10">
    <source>
        <dbReference type="EMBL" id="NOV96470.1"/>
    </source>
</evidence>
<accession>A0ABX2A3J5</accession>
<feature type="transmembrane region" description="Helical" evidence="8">
    <location>
        <begin position="164"/>
        <end position="184"/>
    </location>
</feature>
<feature type="transmembrane region" description="Helical" evidence="8">
    <location>
        <begin position="405"/>
        <end position="425"/>
    </location>
</feature>
<dbReference type="InterPro" id="IPR001750">
    <property type="entry name" value="ND/Mrp_TM"/>
</dbReference>
<keyword evidence="4 7" id="KW-0812">Transmembrane</keyword>
<keyword evidence="6 8" id="KW-0472">Membrane</keyword>
<reference evidence="10 11" key="1">
    <citation type="submission" date="2020-05" db="EMBL/GenBank/DDBJ databases">
        <title>Genomic Encyclopedia of Type Strains, Phase III (KMG-III): the genomes of soil and plant-associated and newly described type strains.</title>
        <authorList>
            <person name="Whitman W."/>
        </authorList>
    </citation>
    <scope>NUCLEOTIDE SEQUENCE [LARGE SCALE GENOMIC DNA]</scope>
    <source>
        <strain evidence="10 11">KCTC 19046</strain>
    </source>
</reference>
<feature type="transmembrane region" description="Helical" evidence="8">
    <location>
        <begin position="367"/>
        <end position="385"/>
    </location>
</feature>
<evidence type="ECO:0000256" key="8">
    <source>
        <dbReference type="SAM" id="Phobius"/>
    </source>
</evidence>
<evidence type="ECO:0000256" key="4">
    <source>
        <dbReference type="ARBA" id="ARBA00022692"/>
    </source>
</evidence>
<evidence type="ECO:0000256" key="2">
    <source>
        <dbReference type="ARBA" id="ARBA00005346"/>
    </source>
</evidence>
<evidence type="ECO:0000256" key="3">
    <source>
        <dbReference type="ARBA" id="ARBA00022475"/>
    </source>
</evidence>
<keyword evidence="11" id="KW-1185">Reference proteome</keyword>
<dbReference type="EMBL" id="JABEZU010000001">
    <property type="protein sequence ID" value="NOV96470.1"/>
    <property type="molecule type" value="Genomic_DNA"/>
</dbReference>
<comment type="similarity">
    <text evidence="2">Belongs to the CPA3 antiporters (TC 2.A.63) subunit D family.</text>
</comment>
<dbReference type="InterPro" id="IPR050586">
    <property type="entry name" value="CPA3_Na-H_Antiporter_D"/>
</dbReference>
<evidence type="ECO:0000256" key="7">
    <source>
        <dbReference type="RuleBase" id="RU000320"/>
    </source>
</evidence>
<dbReference type="Pfam" id="PF00361">
    <property type="entry name" value="Proton_antipo_M"/>
    <property type="match status" value="1"/>
</dbReference>
<dbReference type="PRINTS" id="PR01437">
    <property type="entry name" value="NUOXDRDTASE4"/>
</dbReference>
<feature type="transmembrane region" description="Helical" evidence="8">
    <location>
        <begin position="270"/>
        <end position="291"/>
    </location>
</feature>
<dbReference type="PANTHER" id="PTHR42703">
    <property type="entry name" value="NADH DEHYDROGENASE"/>
    <property type="match status" value="1"/>
</dbReference>
<feature type="domain" description="NADH:quinone oxidoreductase/Mrp antiporter transmembrane" evidence="9">
    <location>
        <begin position="127"/>
        <end position="415"/>
    </location>
</feature>
<comment type="caution">
    <text evidence="10">The sequence shown here is derived from an EMBL/GenBank/DDBJ whole genome shotgun (WGS) entry which is preliminary data.</text>
</comment>
<feature type="transmembrane region" description="Helical" evidence="8">
    <location>
        <begin position="28"/>
        <end position="50"/>
    </location>
</feature>
<sequence>MPASVLTLFVAVPLVVSAVLVLVPFGRLWSVVTLGLTLLASIGGGIWMVASTYDGSSLGHAVGLWPAGISIPFVGDQFSALMITLTGILTITCVAFAVASSHAHLRFFAPLVLVLTAGVNGALLTADLFNLFVFIEVMLLPSYGLLVLSSPGRAPLKRVSGSRLYVTANLLISTIFLAGVGVTYGVAGTVNLGELAGAARESTAVAIAVAVCLFALSMKAAVVPVHGWLARTYPSASPAVTALFSGLHTKVAIYAIYRIYAVVFEGMSEYLWIGVVMFSLTMAVGVLGAVGEGSTRSILAFHMVSQIGYILLGVALFGPLGLAAGIFYLLHHMIVKASLFLSTGAIEVRYGTGPLGTVHGIARAEPLVAVAFFVAAMSLAGIPPFSGFVAKLSLLQAAFDGGQVAAAVVALVVSIVTLMSMLKIWSGTFWGRAGRTPEQPGEVTGEFDEVALRDAATILAVQPRRKISFALAAPAVFLAALTVGLGIGAQGLMALSEVAAGNLVDTSSYVQAVMGG</sequence>
<feature type="transmembrane region" description="Helical" evidence="8">
    <location>
        <begin position="80"/>
        <end position="100"/>
    </location>
</feature>